<keyword evidence="1" id="KW-1133">Transmembrane helix</keyword>
<keyword evidence="1" id="KW-0472">Membrane</keyword>
<dbReference type="EMBL" id="AB996599">
    <property type="protein sequence ID" value="BAS01405.1"/>
    <property type="molecule type" value="Genomic_DNA"/>
</dbReference>
<protein>
    <submittedName>
        <fullName evidence="2">Uncharacterized protein</fullName>
    </submittedName>
</protein>
<keyword evidence="2" id="KW-0542">Nucleomorph</keyword>
<evidence type="ECO:0000256" key="1">
    <source>
        <dbReference type="SAM" id="Phobius"/>
    </source>
</evidence>
<reference evidence="2" key="1">
    <citation type="journal article" date="2015" name="Genome Biol. Evol.">
        <title>Nucleomorph Genome Sequences of Two Chlorarachniophytes, Amorphochlora amoebiformis and Lotharella vacuolata.</title>
        <authorList>
            <person name="Suzuki S."/>
            <person name="Shirato S."/>
            <person name="Hirakawa Y."/>
            <person name="Ishida K."/>
        </authorList>
    </citation>
    <scope>NUCLEOTIDE SEQUENCE</scope>
    <source>
        <strain evidence="2">CCMP240</strain>
    </source>
</reference>
<proteinExistence type="predicted"/>
<feature type="transmembrane region" description="Helical" evidence="1">
    <location>
        <begin position="85"/>
        <end position="106"/>
    </location>
</feature>
<keyword evidence="1" id="KW-0812">Transmembrane</keyword>
<geneLocation type="nucleomorph" evidence="2"/>
<sequence>MNFKNYINKRFTYSHKNFTIRKYKKIFPIYTHNFNTSSANVFLYEKIHDISPNNKIHLYSLFDYIKTNSISLFTEILPEYMEQRILLISIVMLKSLYDVFIGIFMAELAVNYIGFFSGDDSEKYITVWEPQSGTSFSDDIRFRIFALLDEIIPNYFSFFDLSFYVVFDVLRFITNSFDFCGNPFHQ</sequence>
<dbReference type="AlphaFoldDB" id="A0A0H5BJV6"/>
<evidence type="ECO:0000313" key="2">
    <source>
        <dbReference type="EMBL" id="BAS01405.1"/>
    </source>
</evidence>
<organism evidence="2">
    <name type="scientific">Lotharella vacuolata</name>
    <dbReference type="NCBI Taxonomy" id="74820"/>
    <lineage>
        <taxon>Eukaryota</taxon>
        <taxon>Sar</taxon>
        <taxon>Rhizaria</taxon>
        <taxon>Cercozoa</taxon>
        <taxon>Chlorarachniophyceae</taxon>
        <taxon>Lotharella</taxon>
    </lineage>
</organism>
<name>A0A0H5BJV6_9EUKA</name>
<accession>A0A0H5BJV6</accession>